<feature type="transmembrane region" description="Helical" evidence="11">
    <location>
        <begin position="42"/>
        <end position="68"/>
    </location>
</feature>
<evidence type="ECO:0000256" key="2">
    <source>
        <dbReference type="ARBA" id="ARBA00004429"/>
    </source>
</evidence>
<feature type="region of interest" description="Disordered" evidence="10">
    <location>
        <begin position="501"/>
        <end position="540"/>
    </location>
</feature>
<evidence type="ECO:0000256" key="8">
    <source>
        <dbReference type="ARBA" id="ARBA00023136"/>
    </source>
</evidence>
<comment type="function">
    <text evidence="1">Involved in a late step of protoheme IX synthesis.</text>
</comment>
<evidence type="ECO:0000256" key="10">
    <source>
        <dbReference type="SAM" id="MobiDB-lite"/>
    </source>
</evidence>
<dbReference type="NCBIfam" id="TIGR00540">
    <property type="entry name" value="TPR_hemY_coli"/>
    <property type="match status" value="1"/>
</dbReference>
<dbReference type="UniPathway" id="UPA00252"/>
<evidence type="ECO:0000256" key="9">
    <source>
        <dbReference type="ARBA" id="ARBA00023244"/>
    </source>
</evidence>
<reference evidence="13 14" key="1">
    <citation type="submission" date="2018-01" db="EMBL/GenBank/DDBJ databases">
        <title>The draft genome of an aniline degradation strain ANB-1.</title>
        <authorList>
            <person name="Zhang L."/>
            <person name="Jiang J."/>
        </authorList>
    </citation>
    <scope>NUCLEOTIDE SEQUENCE [LARGE SCALE GENOMIC DNA]</scope>
    <source>
        <strain evidence="13 14">ANB-1</strain>
    </source>
</reference>
<organism evidence="13 14">
    <name type="scientific">Achromobacter pulmonis</name>
    <dbReference type="NCBI Taxonomy" id="1389932"/>
    <lineage>
        <taxon>Bacteria</taxon>
        <taxon>Pseudomonadati</taxon>
        <taxon>Pseudomonadota</taxon>
        <taxon>Betaproteobacteria</taxon>
        <taxon>Burkholderiales</taxon>
        <taxon>Alcaligenaceae</taxon>
        <taxon>Achromobacter</taxon>
    </lineage>
</organism>
<sequence>MRTWFWTLLLAVVAVALAVVLRSHSGNVLLLIWPWRIEMSLTLAVLLIVAAFIVLYVGLRLLAWLLAIPDRVRAWRGKRAQARDHELLERGWIGLLEGRYTTAEKDLTKLLDQTKVRTRRVLAALSAARAAHGLGEFDRRDRLLATAQEQAGAEPGLIEATATVSADMLLDQGRAERALAVLEPLADGGARHLHTMRLLLRAHAALHHDEEVFSLARGLVRRNAMARPEADHLIDASGSARLRAAAGTESWRAIWKDLKAEERLLPEIALAGAAGFEAAGEANEAARVLEAAIAVKFNPALVAAYARCEAEQVSRRLARAETWLQQRPTDPDLLTALGMLCLNGQLWGQAERYLLRAISRRSDAQTHALLGSLYDRLDRPADAVRHWRLATAASMALPVLASDAALPAADTGSDPYRVDAEGGYAVGLSDADGDADVGGDYPALPPAVAASASDYVLDPDARVNKEQRERALAPEDAPLAGGNTSDIDEYFDSAPIPAAAFDEPVPTYAPATPAAPKPKPAPAPAGVPATKPPFKDDGSV</sequence>
<evidence type="ECO:0000256" key="11">
    <source>
        <dbReference type="SAM" id="Phobius"/>
    </source>
</evidence>
<feature type="domain" description="HemY N-terminal" evidence="12">
    <location>
        <begin position="26"/>
        <end position="134"/>
    </location>
</feature>
<keyword evidence="4" id="KW-1003">Cell membrane</keyword>
<feature type="compositionally biased region" description="Pro residues" evidence="10">
    <location>
        <begin position="513"/>
        <end position="525"/>
    </location>
</feature>
<gene>
    <name evidence="13" type="ORF">C1I89_22810</name>
</gene>
<keyword evidence="9" id="KW-0627">Porphyrin biosynthesis</keyword>
<dbReference type="EMBL" id="POQS01000006">
    <property type="protein sequence ID" value="PND31656.1"/>
    <property type="molecule type" value="Genomic_DNA"/>
</dbReference>
<proteinExistence type="predicted"/>
<evidence type="ECO:0000313" key="13">
    <source>
        <dbReference type="EMBL" id="PND31656.1"/>
    </source>
</evidence>
<evidence type="ECO:0000256" key="1">
    <source>
        <dbReference type="ARBA" id="ARBA00002962"/>
    </source>
</evidence>
<protein>
    <submittedName>
        <fullName evidence="13">Protoheme IX synthesis protein</fullName>
    </submittedName>
</protein>
<dbReference type="GO" id="GO:0005886">
    <property type="term" value="C:plasma membrane"/>
    <property type="evidence" value="ECO:0007669"/>
    <property type="project" value="UniProtKB-SubCell"/>
</dbReference>
<evidence type="ECO:0000259" key="12">
    <source>
        <dbReference type="Pfam" id="PF07219"/>
    </source>
</evidence>
<keyword evidence="14" id="KW-1185">Reference proteome</keyword>
<dbReference type="Proteomes" id="UP000235994">
    <property type="component" value="Unassembled WGS sequence"/>
</dbReference>
<keyword evidence="7 11" id="KW-1133">Transmembrane helix</keyword>
<dbReference type="Pfam" id="PF07219">
    <property type="entry name" value="HemY_N"/>
    <property type="match status" value="1"/>
</dbReference>
<name>A0A2N8KDX2_9BURK</name>
<comment type="subcellular location">
    <subcellularLocation>
        <location evidence="2">Cell inner membrane</location>
        <topology evidence="2">Multi-pass membrane protein</topology>
    </subcellularLocation>
</comment>
<dbReference type="Gene3D" id="1.25.40.10">
    <property type="entry name" value="Tetratricopeptide repeat domain"/>
    <property type="match status" value="1"/>
</dbReference>
<dbReference type="SUPFAM" id="SSF48452">
    <property type="entry name" value="TPR-like"/>
    <property type="match status" value="1"/>
</dbReference>
<dbReference type="AlphaFoldDB" id="A0A2N8KDX2"/>
<keyword evidence="6 11" id="KW-0812">Transmembrane</keyword>
<accession>A0A2N8KDX2</accession>
<evidence type="ECO:0000256" key="3">
    <source>
        <dbReference type="ARBA" id="ARBA00004744"/>
    </source>
</evidence>
<evidence type="ECO:0000256" key="7">
    <source>
        <dbReference type="ARBA" id="ARBA00022989"/>
    </source>
</evidence>
<dbReference type="GO" id="GO:0006779">
    <property type="term" value="P:porphyrin-containing compound biosynthetic process"/>
    <property type="evidence" value="ECO:0007669"/>
    <property type="project" value="UniProtKB-KW"/>
</dbReference>
<evidence type="ECO:0000313" key="14">
    <source>
        <dbReference type="Proteomes" id="UP000235994"/>
    </source>
</evidence>
<dbReference type="InterPro" id="IPR011990">
    <property type="entry name" value="TPR-like_helical_dom_sf"/>
</dbReference>
<dbReference type="InterPro" id="IPR005254">
    <property type="entry name" value="Heme_biosyn_assoc_TPR_pro"/>
</dbReference>
<evidence type="ECO:0000256" key="5">
    <source>
        <dbReference type="ARBA" id="ARBA00022519"/>
    </source>
</evidence>
<comment type="caution">
    <text evidence="13">The sequence shown here is derived from an EMBL/GenBank/DDBJ whole genome shotgun (WGS) entry which is preliminary data.</text>
</comment>
<dbReference type="GO" id="GO:0042168">
    <property type="term" value="P:heme metabolic process"/>
    <property type="evidence" value="ECO:0007669"/>
    <property type="project" value="InterPro"/>
</dbReference>
<comment type="pathway">
    <text evidence="3">Porphyrin-containing compound metabolism; protoheme biosynthesis.</text>
</comment>
<dbReference type="RefSeq" id="WP_102774746.1">
    <property type="nucleotide sequence ID" value="NZ_POQS01000006.1"/>
</dbReference>
<keyword evidence="5" id="KW-0997">Cell inner membrane</keyword>
<evidence type="ECO:0000256" key="4">
    <source>
        <dbReference type="ARBA" id="ARBA00022475"/>
    </source>
</evidence>
<evidence type="ECO:0000256" key="6">
    <source>
        <dbReference type="ARBA" id="ARBA00022692"/>
    </source>
</evidence>
<keyword evidence="8 11" id="KW-0472">Membrane</keyword>
<dbReference type="InterPro" id="IPR010817">
    <property type="entry name" value="HemY_N"/>
</dbReference>
<feature type="region of interest" description="Disordered" evidence="10">
    <location>
        <begin position="467"/>
        <end position="489"/>
    </location>
</feature>